<dbReference type="GeneID" id="35382153"/>
<gene>
    <name evidence="1" type="ORF">ORPV_372</name>
</gene>
<dbReference type="KEGG" id="vg:35382153"/>
<accession>A0A2I2L410</accession>
<dbReference type="Proteomes" id="UP000236316">
    <property type="component" value="Segment"/>
</dbReference>
<keyword evidence="2" id="KW-1185">Reference proteome</keyword>
<proteinExistence type="predicted"/>
<sequence length="106" mass="12390">METYSEEDIAKHFQNTNKQLYVTIFKRDNTTYYHFFSSISGIISYMENINRKGLLFNDISYSVSHDGWNLKFVNDLLYSKVKSEYMKEEIPLGLSNSSSFSSSLEI</sequence>
<protein>
    <submittedName>
        <fullName evidence="1">Uncharacterized protein</fullName>
    </submittedName>
</protein>
<reference evidence="1" key="1">
    <citation type="submission" date="2017-08" db="EMBL/GenBank/DDBJ databases">
        <authorList>
            <consortium name="Urmite Genomes"/>
        </authorList>
    </citation>
    <scope>NUCLEOTIDE SEQUENCE [LARGE SCALE GENOMIC DNA]</scope>
    <source>
        <strain evidence="1">IHUMI-LCC2</strain>
    </source>
</reference>
<evidence type="ECO:0000313" key="1">
    <source>
        <dbReference type="EMBL" id="SNW62276.1"/>
    </source>
</evidence>
<dbReference type="RefSeq" id="YP_009448578.1">
    <property type="nucleotide sequence ID" value="NC_036594.1"/>
</dbReference>
<evidence type="ECO:0000313" key="2">
    <source>
        <dbReference type="Proteomes" id="UP000236316"/>
    </source>
</evidence>
<name>A0A2I2L410_9VIRU</name>
<dbReference type="EMBL" id="LT906555">
    <property type="protein sequence ID" value="SNW62276.1"/>
    <property type="molecule type" value="Genomic_DNA"/>
</dbReference>
<organism evidence="1">
    <name type="scientific">Orpheovirus IHUMI-LCC2</name>
    <dbReference type="NCBI Taxonomy" id="2023057"/>
    <lineage>
        <taxon>Viruses</taxon>
        <taxon>Varidnaviria</taxon>
        <taxon>Bamfordvirae</taxon>
        <taxon>Nucleocytoviricota</taxon>
        <taxon>Megaviricetes</taxon>
        <taxon>Pimascovirales</taxon>
        <taxon>Ocovirineae</taxon>
        <taxon>Orpheoviridae</taxon>
        <taxon>Alphaorpheovirus</taxon>
        <taxon>Alphaorpheovirus massiliense</taxon>
    </lineage>
</organism>